<proteinExistence type="predicted"/>
<gene>
    <name evidence="1" type="ORF">EYF80_066760</name>
</gene>
<reference evidence="1 2" key="1">
    <citation type="submission" date="2019-03" db="EMBL/GenBank/DDBJ databases">
        <title>First draft genome of Liparis tanakae, snailfish: a comprehensive survey of snailfish specific genes.</title>
        <authorList>
            <person name="Kim W."/>
            <person name="Song I."/>
            <person name="Jeong J.-H."/>
            <person name="Kim D."/>
            <person name="Kim S."/>
            <person name="Ryu S."/>
            <person name="Song J.Y."/>
            <person name="Lee S.K."/>
        </authorList>
    </citation>
    <scope>NUCLEOTIDE SEQUENCE [LARGE SCALE GENOMIC DNA]</scope>
    <source>
        <tissue evidence="1">Muscle</tissue>
    </source>
</reference>
<keyword evidence="2" id="KW-1185">Reference proteome</keyword>
<evidence type="ECO:0000313" key="2">
    <source>
        <dbReference type="Proteomes" id="UP000314294"/>
    </source>
</evidence>
<accession>A0A4Z2E442</accession>
<dbReference type="Proteomes" id="UP000314294">
    <property type="component" value="Unassembled WGS sequence"/>
</dbReference>
<dbReference type="AlphaFoldDB" id="A0A4Z2E442"/>
<protein>
    <submittedName>
        <fullName evidence="1">Uncharacterized protein</fullName>
    </submittedName>
</protein>
<comment type="caution">
    <text evidence="1">The sequence shown here is derived from an EMBL/GenBank/DDBJ whole genome shotgun (WGS) entry which is preliminary data.</text>
</comment>
<sequence>MLTSARRLKRDSVVVLQANSSCVAGGLVQTALALLVTLSGDLDLDPDPDPDLDPDLNSQCQRGAVCMNS</sequence>
<name>A0A4Z2E442_9TELE</name>
<organism evidence="1 2">
    <name type="scientific">Liparis tanakae</name>
    <name type="common">Tanaka's snailfish</name>
    <dbReference type="NCBI Taxonomy" id="230148"/>
    <lineage>
        <taxon>Eukaryota</taxon>
        <taxon>Metazoa</taxon>
        <taxon>Chordata</taxon>
        <taxon>Craniata</taxon>
        <taxon>Vertebrata</taxon>
        <taxon>Euteleostomi</taxon>
        <taxon>Actinopterygii</taxon>
        <taxon>Neopterygii</taxon>
        <taxon>Teleostei</taxon>
        <taxon>Neoteleostei</taxon>
        <taxon>Acanthomorphata</taxon>
        <taxon>Eupercaria</taxon>
        <taxon>Perciformes</taxon>
        <taxon>Cottioidei</taxon>
        <taxon>Cottales</taxon>
        <taxon>Liparidae</taxon>
        <taxon>Liparis</taxon>
    </lineage>
</organism>
<dbReference type="EMBL" id="SRLO01019659">
    <property type="protein sequence ID" value="TNN23122.1"/>
    <property type="molecule type" value="Genomic_DNA"/>
</dbReference>
<evidence type="ECO:0000313" key="1">
    <source>
        <dbReference type="EMBL" id="TNN23122.1"/>
    </source>
</evidence>